<protein>
    <recommendedName>
        <fullName evidence="5">FAD-dependent oxidoreductase 2 FAD-binding domain-containing protein</fullName>
    </recommendedName>
</protein>
<accession>F0IZY3</accession>
<dbReference type="HOGENOM" id="CLU_011398_4_6_5"/>
<evidence type="ECO:0000259" key="5">
    <source>
        <dbReference type="Pfam" id="PF00890"/>
    </source>
</evidence>
<reference evidence="6 7" key="1">
    <citation type="submission" date="2010-12" db="EMBL/GenBank/DDBJ databases">
        <title>Whole genome sequence of Acidiphilium multivorum AIU301.</title>
        <authorList>
            <person name="Narita-Yamada S."/>
            <person name="Nakamura S."/>
            <person name="Ito N."/>
            <person name="Takarada H."/>
            <person name="Katano Y."/>
            <person name="Nakazawa H."/>
            <person name="Hosoyama A."/>
            <person name="Yamada R."/>
            <person name="Fujita N."/>
        </authorList>
    </citation>
    <scope>NUCLEOTIDE SEQUENCE [LARGE SCALE GENOMIC DNA]</scope>
    <source>
        <strain evidence="7">DSM 11245 / JCM 8867 / AIU301</strain>
    </source>
</reference>
<feature type="domain" description="FAD-dependent oxidoreductase 2 FAD-binding" evidence="5">
    <location>
        <begin position="11"/>
        <end position="476"/>
    </location>
</feature>
<dbReference type="SUPFAM" id="SSF56425">
    <property type="entry name" value="Succinate dehydrogenase/fumarate reductase flavoprotein, catalytic domain"/>
    <property type="match status" value="1"/>
</dbReference>
<keyword evidence="4" id="KW-0560">Oxidoreductase</keyword>
<dbReference type="Gene3D" id="3.90.700.10">
    <property type="entry name" value="Succinate dehydrogenase/fumarate reductase flavoprotein, catalytic domain"/>
    <property type="match status" value="1"/>
</dbReference>
<evidence type="ECO:0000313" key="6">
    <source>
        <dbReference type="EMBL" id="BAJ81343.1"/>
    </source>
</evidence>
<evidence type="ECO:0000256" key="4">
    <source>
        <dbReference type="ARBA" id="ARBA00023002"/>
    </source>
</evidence>
<dbReference type="RefSeq" id="WP_013640346.1">
    <property type="nucleotide sequence ID" value="NC_015186.1"/>
</dbReference>
<dbReference type="InterPro" id="IPR027477">
    <property type="entry name" value="Succ_DH/fumarate_Rdtase_cat_sf"/>
</dbReference>
<proteinExistence type="predicted"/>
<evidence type="ECO:0000313" key="7">
    <source>
        <dbReference type="Proteomes" id="UP000007100"/>
    </source>
</evidence>
<evidence type="ECO:0000256" key="2">
    <source>
        <dbReference type="ARBA" id="ARBA00022630"/>
    </source>
</evidence>
<dbReference type="PANTHER" id="PTHR43400">
    <property type="entry name" value="FUMARATE REDUCTASE"/>
    <property type="match status" value="1"/>
</dbReference>
<evidence type="ECO:0000256" key="3">
    <source>
        <dbReference type="ARBA" id="ARBA00022827"/>
    </source>
</evidence>
<dbReference type="Gene3D" id="3.50.50.60">
    <property type="entry name" value="FAD/NAD(P)-binding domain"/>
    <property type="match status" value="1"/>
</dbReference>
<sequence length="557" mass="59992">MDAPWPNEAEIVVVGAGNAAICAALAAAETGVVPLVIEAAPEAERGGNSAYTAGAMRFAYADLDEYAEVIDELSETDRRDVDFGRYTEDRFFDDLFRVTENRCDPDLAEMLVRRSRATLAWMRRQGIRFQPSLGRQAFKVNGKFRFWGGVACEVVGGGPGLIDMLYAAAGRAGIRIAYETRMVGLETDDEGICGVRIEHGGRRRTIRTRAVILACGGFESNAEMRARYLGPDWDLAKVRGTRFNNGEGISSALAIGAMPAGHWSGCHAVGWDLNAPAFGDLAIGDQFQKHSYPFGIMVNARGERFLDEGADFRNYTYAKYGREILMQPGMFAWQVFDAKVSHLLRDEYRIREVTKARGDTLEELAAGMEGVNAEGFLRTVATFNEAVREDITFDPNVKDGRGTAGLAVPKSNWANTIAEPPFVAYAVTCGITFTFGGLKVNTEAMVENVAGVPIPGLFAAGELVGGLFAFNYPGGSGLTSGAVFGRQAGESAARHILAAREGRRSAQGLRMKISGIVDGMESGVIRGVSLRLGDVHVGEAACGGIFGVGRPPLRRQG</sequence>
<dbReference type="InterPro" id="IPR003953">
    <property type="entry name" value="FAD-dep_OxRdtase_2_FAD-bd"/>
</dbReference>
<name>F0IZY3_ACIMA</name>
<dbReference type="PANTHER" id="PTHR43400:SF7">
    <property type="entry name" value="FAD-DEPENDENT OXIDOREDUCTASE 2 FAD BINDING DOMAIN-CONTAINING PROTEIN"/>
    <property type="match status" value="1"/>
</dbReference>
<gene>
    <name evidence="6" type="ordered locus">ACMV_19960</name>
</gene>
<dbReference type="NCBIfam" id="NF006130">
    <property type="entry name" value="PRK08274.1"/>
    <property type="match status" value="1"/>
</dbReference>
<dbReference type="InterPro" id="IPR050315">
    <property type="entry name" value="FAD-oxidoreductase_2"/>
</dbReference>
<keyword evidence="2" id="KW-0285">Flavoprotein</keyword>
<dbReference type="PRINTS" id="PR00411">
    <property type="entry name" value="PNDRDTASEI"/>
</dbReference>
<dbReference type="Proteomes" id="UP000007100">
    <property type="component" value="Chromosome"/>
</dbReference>
<keyword evidence="7" id="KW-1185">Reference proteome</keyword>
<dbReference type="SUPFAM" id="SSF51905">
    <property type="entry name" value="FAD/NAD(P)-binding domain"/>
    <property type="match status" value="1"/>
</dbReference>
<dbReference type="KEGG" id="amv:ACMV_19960"/>
<comment type="cofactor">
    <cofactor evidence="1">
        <name>FAD</name>
        <dbReference type="ChEBI" id="CHEBI:57692"/>
    </cofactor>
</comment>
<evidence type="ECO:0000256" key="1">
    <source>
        <dbReference type="ARBA" id="ARBA00001974"/>
    </source>
</evidence>
<dbReference type="Pfam" id="PF00890">
    <property type="entry name" value="FAD_binding_2"/>
    <property type="match status" value="1"/>
</dbReference>
<dbReference type="InterPro" id="IPR036188">
    <property type="entry name" value="FAD/NAD-bd_sf"/>
</dbReference>
<dbReference type="EMBL" id="AP012035">
    <property type="protein sequence ID" value="BAJ81343.1"/>
    <property type="molecule type" value="Genomic_DNA"/>
</dbReference>
<organism evidence="6 7">
    <name type="scientific">Acidiphilium multivorum (strain DSM 11245 / JCM 8867 / NBRC 100883 / AIU 301)</name>
    <dbReference type="NCBI Taxonomy" id="926570"/>
    <lineage>
        <taxon>Bacteria</taxon>
        <taxon>Pseudomonadati</taxon>
        <taxon>Pseudomonadota</taxon>
        <taxon>Alphaproteobacteria</taxon>
        <taxon>Acetobacterales</taxon>
        <taxon>Acidocellaceae</taxon>
        <taxon>Acidiphilium</taxon>
    </lineage>
</organism>
<dbReference type="GO" id="GO:0016491">
    <property type="term" value="F:oxidoreductase activity"/>
    <property type="evidence" value="ECO:0007669"/>
    <property type="project" value="UniProtKB-KW"/>
</dbReference>
<dbReference type="AlphaFoldDB" id="F0IZY3"/>
<keyword evidence="3" id="KW-0274">FAD</keyword>